<name>A0A4Y2IJV5_ARAVE</name>
<organism evidence="1 2">
    <name type="scientific">Araneus ventricosus</name>
    <name type="common">Orbweaver spider</name>
    <name type="synonym">Epeira ventricosa</name>
    <dbReference type="NCBI Taxonomy" id="182803"/>
    <lineage>
        <taxon>Eukaryota</taxon>
        <taxon>Metazoa</taxon>
        <taxon>Ecdysozoa</taxon>
        <taxon>Arthropoda</taxon>
        <taxon>Chelicerata</taxon>
        <taxon>Arachnida</taxon>
        <taxon>Araneae</taxon>
        <taxon>Araneomorphae</taxon>
        <taxon>Entelegynae</taxon>
        <taxon>Araneoidea</taxon>
        <taxon>Araneidae</taxon>
        <taxon>Araneus</taxon>
    </lineage>
</organism>
<protein>
    <recommendedName>
        <fullName evidence="3">ATP-dependent DNA helicase</fullName>
    </recommendedName>
</protein>
<comment type="caution">
    <text evidence="1">The sequence shown here is derived from an EMBL/GenBank/DDBJ whole genome shotgun (WGS) entry which is preliminary data.</text>
</comment>
<sequence>MSLIVFGDFNQLPPVGDRYIFQPNSNNVYADFYGNPLWELLSNRNNATERRSEFAMFLKNLAKGVLNDSEIKLFKDRKVDAKSAIPR</sequence>
<gene>
    <name evidence="1" type="ORF">AVEN_132229_1</name>
</gene>
<dbReference type="OrthoDB" id="6141723at2759"/>
<dbReference type="AlphaFoldDB" id="A0A4Y2IJV5"/>
<evidence type="ECO:0008006" key="3">
    <source>
        <dbReference type="Google" id="ProtNLM"/>
    </source>
</evidence>
<dbReference type="Proteomes" id="UP000499080">
    <property type="component" value="Unassembled WGS sequence"/>
</dbReference>
<keyword evidence="2" id="KW-1185">Reference proteome</keyword>
<evidence type="ECO:0000313" key="2">
    <source>
        <dbReference type="Proteomes" id="UP000499080"/>
    </source>
</evidence>
<accession>A0A4Y2IJV5</accession>
<reference evidence="1 2" key="1">
    <citation type="journal article" date="2019" name="Sci. Rep.">
        <title>Orb-weaving spider Araneus ventricosus genome elucidates the spidroin gene catalogue.</title>
        <authorList>
            <person name="Kono N."/>
            <person name="Nakamura H."/>
            <person name="Ohtoshi R."/>
            <person name="Moran D.A.P."/>
            <person name="Shinohara A."/>
            <person name="Yoshida Y."/>
            <person name="Fujiwara M."/>
            <person name="Mori M."/>
            <person name="Tomita M."/>
            <person name="Arakawa K."/>
        </authorList>
    </citation>
    <scope>NUCLEOTIDE SEQUENCE [LARGE SCALE GENOMIC DNA]</scope>
</reference>
<proteinExistence type="predicted"/>
<evidence type="ECO:0000313" key="1">
    <source>
        <dbReference type="EMBL" id="GBM78091.1"/>
    </source>
</evidence>
<dbReference type="EMBL" id="BGPR01002732">
    <property type="protein sequence ID" value="GBM78091.1"/>
    <property type="molecule type" value="Genomic_DNA"/>
</dbReference>